<comment type="pathway">
    <text evidence="2 9">Cofactor biosynthesis; adenosylcobalamin biosynthesis.</text>
</comment>
<dbReference type="GO" id="GO:0009236">
    <property type="term" value="P:cobalamin biosynthetic process"/>
    <property type="evidence" value="ECO:0007669"/>
    <property type="project" value="UniProtKB-UniRule"/>
</dbReference>
<gene>
    <name evidence="9 10" type="primary">cobD</name>
    <name evidence="10" type="ORF">FZ041_09660</name>
</gene>
<dbReference type="PANTHER" id="PTHR34308:SF1">
    <property type="entry name" value="COBALAMIN BIOSYNTHESIS PROTEIN CBIB"/>
    <property type="match status" value="1"/>
</dbReference>
<evidence type="ECO:0000256" key="2">
    <source>
        <dbReference type="ARBA" id="ARBA00004953"/>
    </source>
</evidence>
<feature type="transmembrane region" description="Helical" evidence="9">
    <location>
        <begin position="292"/>
        <end position="311"/>
    </location>
</feature>
<comment type="caution">
    <text evidence="10">The sequence shown here is derived from an EMBL/GenBank/DDBJ whole genome shotgun (WGS) entry which is preliminary data.</text>
</comment>
<evidence type="ECO:0000256" key="5">
    <source>
        <dbReference type="ARBA" id="ARBA00022573"/>
    </source>
</evidence>
<dbReference type="UniPathway" id="UPA00148"/>
<feature type="transmembrane region" description="Helical" evidence="9">
    <location>
        <begin position="155"/>
        <end position="176"/>
    </location>
</feature>
<dbReference type="HAMAP" id="MF_00024">
    <property type="entry name" value="CobD_CbiB"/>
    <property type="match status" value="1"/>
</dbReference>
<dbReference type="GO" id="GO:0005886">
    <property type="term" value="C:plasma membrane"/>
    <property type="evidence" value="ECO:0007669"/>
    <property type="project" value="UniProtKB-SubCell"/>
</dbReference>
<comment type="subcellular location">
    <subcellularLocation>
        <location evidence="1 9">Cell membrane</location>
        <topology evidence="1 9">Multi-pass membrane protein</topology>
    </subcellularLocation>
</comment>
<evidence type="ECO:0000256" key="1">
    <source>
        <dbReference type="ARBA" id="ARBA00004651"/>
    </source>
</evidence>
<name>A0A5D6WNV8_9FIRM</name>
<feature type="transmembrane region" description="Helical" evidence="9">
    <location>
        <begin position="49"/>
        <end position="73"/>
    </location>
</feature>
<dbReference type="NCBIfam" id="TIGR00380">
    <property type="entry name" value="cobal_cbiB"/>
    <property type="match status" value="1"/>
</dbReference>
<evidence type="ECO:0000256" key="8">
    <source>
        <dbReference type="ARBA" id="ARBA00023136"/>
    </source>
</evidence>
<comment type="caution">
    <text evidence="9">Lacks conserved residue(s) required for the propagation of feature annotation.</text>
</comment>
<comment type="function">
    <text evidence="9">Converts cobyric acid to cobinamide by the addition of aminopropanol on the F carboxylic group.</text>
</comment>
<evidence type="ECO:0000313" key="10">
    <source>
        <dbReference type="EMBL" id="TYZ28034.1"/>
    </source>
</evidence>
<evidence type="ECO:0000313" key="11">
    <source>
        <dbReference type="Proteomes" id="UP000322783"/>
    </source>
</evidence>
<keyword evidence="5 9" id="KW-0169">Cobalamin biosynthesis</keyword>
<keyword evidence="6 9" id="KW-0812">Transmembrane</keyword>
<keyword evidence="4 9" id="KW-1003">Cell membrane</keyword>
<keyword evidence="8 9" id="KW-0472">Membrane</keyword>
<evidence type="ECO:0000256" key="7">
    <source>
        <dbReference type="ARBA" id="ARBA00022989"/>
    </source>
</evidence>
<evidence type="ECO:0000256" key="9">
    <source>
        <dbReference type="HAMAP-Rule" id="MF_00024"/>
    </source>
</evidence>
<keyword evidence="11" id="KW-1185">Reference proteome</keyword>
<dbReference type="InterPro" id="IPR004485">
    <property type="entry name" value="Cobalamin_biosynth_CobD/CbiB"/>
</dbReference>
<evidence type="ECO:0000256" key="3">
    <source>
        <dbReference type="ARBA" id="ARBA00006263"/>
    </source>
</evidence>
<dbReference type="GO" id="GO:0048472">
    <property type="term" value="F:threonine-phosphate decarboxylase activity"/>
    <property type="evidence" value="ECO:0007669"/>
    <property type="project" value="InterPro"/>
</dbReference>
<sequence length="313" mass="34483">MLTAILAFFIDTVIGDPNSRWHPVVLMGKLIGGLERLFYRPEDSDGKKYAMGAMLVLITLLVNYEAAAAIMMLSYHIPWEWGKIVVGALLLSFTISPKSLAKAGKGIYALLILGEIEEARKKVGWIVGRDTEELTDAEIARATVETIAENTVDGIIAPLFFFVLGGVPLAVLYRAANTMDSMIGYKNDKYLYFGRAAAKLDDVLNYIPARITGVLFIFAACLLGFDYKNAYDMMLRDAAKHPSPNGGYAEATVAGALHIRLGGINSYFGKKSLRAYMGEAIELTAPKHIMECIRMMYTVTVMFIIITYAMFGL</sequence>
<evidence type="ECO:0000256" key="6">
    <source>
        <dbReference type="ARBA" id="ARBA00022692"/>
    </source>
</evidence>
<feature type="transmembrane region" description="Helical" evidence="9">
    <location>
        <begin position="207"/>
        <end position="227"/>
    </location>
</feature>
<reference evidence="10 11" key="1">
    <citation type="submission" date="2019-08" db="EMBL/GenBank/DDBJ databases">
        <title>Selenomonas sp. mPRGC5 and Selenomonas sp. mPRGC8 isolated from ruminal fluid of dairy goat (Capra hircus).</title>
        <authorList>
            <person name="Poothong S."/>
            <person name="Nuengjamnong C."/>
            <person name="Tanasupawat S."/>
        </authorList>
    </citation>
    <scope>NUCLEOTIDE SEQUENCE [LARGE SCALE GENOMIC DNA]</scope>
    <source>
        <strain evidence="11">mPRGC8</strain>
    </source>
</reference>
<accession>A0A5D6WNV8</accession>
<dbReference type="PANTHER" id="PTHR34308">
    <property type="entry name" value="COBALAMIN BIOSYNTHESIS PROTEIN CBIB"/>
    <property type="match status" value="1"/>
</dbReference>
<keyword evidence="7 9" id="KW-1133">Transmembrane helix</keyword>
<organism evidence="10 11">
    <name type="scientific">Selenomonas caprae</name>
    <dbReference type="NCBI Taxonomy" id="2606905"/>
    <lineage>
        <taxon>Bacteria</taxon>
        <taxon>Bacillati</taxon>
        <taxon>Bacillota</taxon>
        <taxon>Negativicutes</taxon>
        <taxon>Selenomonadales</taxon>
        <taxon>Selenomonadaceae</taxon>
        <taxon>Selenomonas</taxon>
    </lineage>
</organism>
<dbReference type="GO" id="GO:0015420">
    <property type="term" value="F:ABC-type vitamin B12 transporter activity"/>
    <property type="evidence" value="ECO:0007669"/>
    <property type="project" value="UniProtKB-UniRule"/>
</dbReference>
<proteinExistence type="inferred from homology"/>
<dbReference type="EMBL" id="VTOZ01000019">
    <property type="protein sequence ID" value="TYZ28034.1"/>
    <property type="molecule type" value="Genomic_DNA"/>
</dbReference>
<comment type="similarity">
    <text evidence="3 9">Belongs to the CobD/CbiB family.</text>
</comment>
<dbReference type="RefSeq" id="WP_149189402.1">
    <property type="nucleotide sequence ID" value="NZ_VTOZ01000019.1"/>
</dbReference>
<dbReference type="AlphaFoldDB" id="A0A5D6WNV8"/>
<dbReference type="Pfam" id="PF03186">
    <property type="entry name" value="CobD_Cbib"/>
    <property type="match status" value="1"/>
</dbReference>
<protein>
    <recommendedName>
        <fullName evidence="9">Cobalamin biosynthesis protein CobD</fullName>
    </recommendedName>
</protein>
<evidence type="ECO:0000256" key="4">
    <source>
        <dbReference type="ARBA" id="ARBA00022475"/>
    </source>
</evidence>
<dbReference type="Proteomes" id="UP000322783">
    <property type="component" value="Unassembled WGS sequence"/>
</dbReference>